<name>A0A9P5F6V1_COLSI</name>
<organism evidence="2 3">
    <name type="scientific">Colletotrichum siamense</name>
    <name type="common">Anthracnose fungus</name>
    <dbReference type="NCBI Taxonomy" id="690259"/>
    <lineage>
        <taxon>Eukaryota</taxon>
        <taxon>Fungi</taxon>
        <taxon>Dikarya</taxon>
        <taxon>Ascomycota</taxon>
        <taxon>Pezizomycotina</taxon>
        <taxon>Sordariomycetes</taxon>
        <taxon>Hypocreomycetidae</taxon>
        <taxon>Glomerellales</taxon>
        <taxon>Glomerellaceae</taxon>
        <taxon>Colletotrichum</taxon>
        <taxon>Colletotrichum gloeosporioides species complex</taxon>
    </lineage>
</organism>
<evidence type="ECO:0000313" key="2">
    <source>
        <dbReference type="EMBL" id="KAF4867288.1"/>
    </source>
</evidence>
<dbReference type="AlphaFoldDB" id="A0A9P5F6V1"/>
<evidence type="ECO:0000313" key="3">
    <source>
        <dbReference type="Proteomes" id="UP000711996"/>
    </source>
</evidence>
<proteinExistence type="predicted"/>
<feature type="compositionally biased region" description="Polar residues" evidence="1">
    <location>
        <begin position="51"/>
        <end position="66"/>
    </location>
</feature>
<dbReference type="EMBL" id="QPMT01000001">
    <property type="protein sequence ID" value="KAF4867288.1"/>
    <property type="molecule type" value="Genomic_DNA"/>
</dbReference>
<keyword evidence="3" id="KW-1185">Reference proteome</keyword>
<evidence type="ECO:0000256" key="1">
    <source>
        <dbReference type="SAM" id="MobiDB-lite"/>
    </source>
</evidence>
<sequence length="73" mass="7940">MESHLCTVSKDTDGFGRLHVHVSVGGNTSRCMSSLSIPTLPPPPRTYLSRASQSARAHTHSLTQAIQFRPARP</sequence>
<protein>
    <submittedName>
        <fullName evidence="2">Uncharacterized protein</fullName>
    </submittedName>
</protein>
<feature type="region of interest" description="Disordered" evidence="1">
    <location>
        <begin position="47"/>
        <end position="73"/>
    </location>
</feature>
<reference evidence="2" key="1">
    <citation type="submission" date="2019-06" db="EMBL/GenBank/DDBJ databases">
        <authorList>
            <person name="Gan P."/>
            <person name="Shirasu K."/>
        </authorList>
    </citation>
    <scope>NUCLEOTIDE SEQUENCE [LARGE SCALE GENOMIC DNA]</scope>
    <source>
        <strain evidence="2">CAD2</strain>
    </source>
</reference>
<accession>A0A9P5F6V1</accession>
<gene>
    <name evidence="2" type="ORF">CGCSCA2_v000534</name>
</gene>
<comment type="caution">
    <text evidence="2">The sequence shown here is derived from an EMBL/GenBank/DDBJ whole genome shotgun (WGS) entry which is preliminary data.</text>
</comment>
<dbReference type="Proteomes" id="UP000711996">
    <property type="component" value="Unassembled WGS sequence"/>
</dbReference>